<feature type="region of interest" description="Disordered" evidence="1">
    <location>
        <begin position="1"/>
        <end position="20"/>
    </location>
</feature>
<evidence type="ECO:0000256" key="1">
    <source>
        <dbReference type="SAM" id="MobiDB-lite"/>
    </source>
</evidence>
<evidence type="ECO:0000313" key="3">
    <source>
        <dbReference type="Proteomes" id="UP000005226"/>
    </source>
</evidence>
<proteinExistence type="predicted"/>
<dbReference type="AlphaFoldDB" id="A0A674NNG1"/>
<reference evidence="2 3" key="1">
    <citation type="journal article" date="2011" name="Genome Biol. Evol.">
        <title>Integration of the genetic map and genome assembly of fugu facilitates insights into distinct features of genome evolution in teleosts and mammals.</title>
        <authorList>
            <person name="Kai W."/>
            <person name="Kikuchi K."/>
            <person name="Tohari S."/>
            <person name="Chew A.K."/>
            <person name="Tay A."/>
            <person name="Fujiwara A."/>
            <person name="Hosoya S."/>
            <person name="Suetake H."/>
            <person name="Naruse K."/>
            <person name="Brenner S."/>
            <person name="Suzuki Y."/>
            <person name="Venkatesh B."/>
        </authorList>
    </citation>
    <scope>NUCLEOTIDE SEQUENCE [LARGE SCALE GENOMIC DNA]</scope>
</reference>
<dbReference type="Ensembl" id="ENSTRUT00000074890.1">
    <property type="protein sequence ID" value="ENSTRUP00000074877.1"/>
    <property type="gene ID" value="ENSTRUG00000028446.1"/>
</dbReference>
<name>A0A674NNG1_TAKRU</name>
<evidence type="ECO:0000313" key="2">
    <source>
        <dbReference type="Ensembl" id="ENSTRUP00000074877.1"/>
    </source>
</evidence>
<reference evidence="2" key="2">
    <citation type="submission" date="2025-08" db="UniProtKB">
        <authorList>
            <consortium name="Ensembl"/>
        </authorList>
    </citation>
    <scope>IDENTIFICATION</scope>
</reference>
<protein>
    <submittedName>
        <fullName evidence="2">Uncharacterized protein</fullName>
    </submittedName>
</protein>
<organism evidence="2 3">
    <name type="scientific">Takifugu rubripes</name>
    <name type="common">Japanese pufferfish</name>
    <name type="synonym">Fugu rubripes</name>
    <dbReference type="NCBI Taxonomy" id="31033"/>
    <lineage>
        <taxon>Eukaryota</taxon>
        <taxon>Metazoa</taxon>
        <taxon>Chordata</taxon>
        <taxon>Craniata</taxon>
        <taxon>Vertebrata</taxon>
        <taxon>Euteleostomi</taxon>
        <taxon>Actinopterygii</taxon>
        <taxon>Neopterygii</taxon>
        <taxon>Teleostei</taxon>
        <taxon>Neoteleostei</taxon>
        <taxon>Acanthomorphata</taxon>
        <taxon>Eupercaria</taxon>
        <taxon>Tetraodontiformes</taxon>
        <taxon>Tetradontoidea</taxon>
        <taxon>Tetraodontidae</taxon>
        <taxon>Takifugu</taxon>
    </lineage>
</organism>
<dbReference type="InParanoid" id="A0A674NNG1"/>
<sequence>KIPKESLKSPRTTPAPIAKPEPLRETSTWYLHCNHIIVLFVHRCSSCFFFPCFLLKTDGPDIHEEARSRFTSRHFLEDVKCKNTSN</sequence>
<reference evidence="2" key="3">
    <citation type="submission" date="2025-09" db="UniProtKB">
        <authorList>
            <consortium name="Ensembl"/>
        </authorList>
    </citation>
    <scope>IDENTIFICATION</scope>
</reference>
<keyword evidence="3" id="KW-1185">Reference proteome</keyword>
<dbReference type="Proteomes" id="UP000005226">
    <property type="component" value="Chromosome 10"/>
</dbReference>
<accession>A0A674NNG1</accession>